<keyword evidence="5" id="KW-1185">Reference proteome</keyword>
<dbReference type="InterPro" id="IPR051043">
    <property type="entry name" value="Sulfatase_Mod_Factor_Kinase"/>
</dbReference>
<dbReference type="InterPro" id="IPR005532">
    <property type="entry name" value="SUMF_dom"/>
</dbReference>
<dbReference type="SUPFAM" id="SSF56436">
    <property type="entry name" value="C-type lectin-like"/>
    <property type="match status" value="1"/>
</dbReference>
<feature type="region of interest" description="Disordered" evidence="1">
    <location>
        <begin position="290"/>
        <end position="309"/>
    </location>
</feature>
<evidence type="ECO:0000313" key="4">
    <source>
        <dbReference type="EMBL" id="MEK7950109.1"/>
    </source>
</evidence>
<feature type="domain" description="Sulfatase-modifying factor enzyme-like" evidence="3">
    <location>
        <begin position="37"/>
        <end position="352"/>
    </location>
</feature>
<dbReference type="Proteomes" id="UP001371305">
    <property type="component" value="Unassembled WGS sequence"/>
</dbReference>
<feature type="signal peptide" evidence="2">
    <location>
        <begin position="1"/>
        <end position="19"/>
    </location>
</feature>
<sequence>MKRLLLLLALLPSCQKETAASSSSSTPAQVAGLEKKDGMVRLSGGTYTMGHDGAFQTPYGEKTFPEEGPAHKVTVKGFWIDETEVTNAQFAEFIKATKYATFAEREVKAEDFPAEARGNLPGEKFNNGSIVFREDAHVEGDPNIPGRSIEWWRWDPTANWQHPTGKDSSITGKENYPVVCVIYEDAVAYAKWANKRVPTEAEWEYAARGGLEGKIYTWGDELKPDGKWMANSWQGEFPNKNTGDDGFKGSSPAKSFPPNGYGLYDMAGNVWELCSDLYDPDYFTECDPDNPTGPTTWVNRDTGKKGDGKVHRVTKGGSFLCHVSYCMRYRPAARHSQDSESPTNHTGFRCVRDLAEAK</sequence>
<dbReference type="InterPro" id="IPR016187">
    <property type="entry name" value="CTDL_fold"/>
</dbReference>
<proteinExistence type="predicted"/>
<keyword evidence="2" id="KW-0732">Signal</keyword>
<evidence type="ECO:0000256" key="1">
    <source>
        <dbReference type="SAM" id="MobiDB-lite"/>
    </source>
</evidence>
<comment type="caution">
    <text evidence="4">The sequence shown here is derived from an EMBL/GenBank/DDBJ whole genome shotgun (WGS) entry which is preliminary data.</text>
</comment>
<dbReference type="InterPro" id="IPR042095">
    <property type="entry name" value="SUMF_sf"/>
</dbReference>
<gene>
    <name evidence="4" type="ORF">WKV53_06370</name>
</gene>
<protein>
    <submittedName>
        <fullName evidence="4">Formylglycine-generating enzyme family protein</fullName>
    </submittedName>
</protein>
<accession>A0ABU9AQW2</accession>
<dbReference type="PANTHER" id="PTHR23150:SF19">
    <property type="entry name" value="FORMYLGLYCINE-GENERATING ENZYME"/>
    <property type="match status" value="1"/>
</dbReference>
<dbReference type="Pfam" id="PF03781">
    <property type="entry name" value="FGE-sulfatase"/>
    <property type="match status" value="1"/>
</dbReference>
<dbReference type="PANTHER" id="PTHR23150">
    <property type="entry name" value="SULFATASE MODIFYING FACTOR 1, 2"/>
    <property type="match status" value="1"/>
</dbReference>
<evidence type="ECO:0000259" key="3">
    <source>
        <dbReference type="Pfam" id="PF03781"/>
    </source>
</evidence>
<evidence type="ECO:0000313" key="5">
    <source>
        <dbReference type="Proteomes" id="UP001371305"/>
    </source>
</evidence>
<dbReference type="EMBL" id="JBBUKT010000002">
    <property type="protein sequence ID" value="MEK7950109.1"/>
    <property type="molecule type" value="Genomic_DNA"/>
</dbReference>
<reference evidence="4 5" key="1">
    <citation type="submission" date="2024-04" db="EMBL/GenBank/DDBJ databases">
        <title>Luteolibacter sp. isolated from soil.</title>
        <authorList>
            <person name="An J."/>
        </authorList>
    </citation>
    <scope>NUCLEOTIDE SEQUENCE [LARGE SCALE GENOMIC DNA]</scope>
    <source>
        <strain evidence="4 5">Y139</strain>
    </source>
</reference>
<feature type="chain" id="PRO_5046473870" evidence="2">
    <location>
        <begin position="20"/>
        <end position="358"/>
    </location>
</feature>
<evidence type="ECO:0000256" key="2">
    <source>
        <dbReference type="SAM" id="SignalP"/>
    </source>
</evidence>
<dbReference type="Gene3D" id="3.90.1580.10">
    <property type="entry name" value="paralog of FGE (formylglycine-generating enzyme)"/>
    <property type="match status" value="1"/>
</dbReference>
<dbReference type="RefSeq" id="WP_341403523.1">
    <property type="nucleotide sequence ID" value="NZ_JBBUKT010000002.1"/>
</dbReference>
<organism evidence="4 5">
    <name type="scientific">Luteolibacter soli</name>
    <dbReference type="NCBI Taxonomy" id="3135280"/>
    <lineage>
        <taxon>Bacteria</taxon>
        <taxon>Pseudomonadati</taxon>
        <taxon>Verrucomicrobiota</taxon>
        <taxon>Verrucomicrobiia</taxon>
        <taxon>Verrucomicrobiales</taxon>
        <taxon>Verrucomicrobiaceae</taxon>
        <taxon>Luteolibacter</taxon>
    </lineage>
</organism>
<name>A0ABU9AQW2_9BACT</name>